<gene>
    <name evidence="2" type="ORF">Purlil1_10380</name>
</gene>
<sequence length="429" mass="45992">MKPHAVDRLQSPGLAGPLDGHGWMEPGRDHGWRQPRLEERASVPCCVNDGQRPPRPSASSITTVVIIINSIPARPPVQTVRPHFRPPSGSCGPRARPHSHPPGGAAAAAAATTTSSPWEQAPRRRRRPKSTKHTTQRARTPQTHVAAHMIRPRGAQVPWAAPRPTLPSCLAGSHIISGSGHGAPRASSLRASLDTIECAVLLRPPPRTTIRDGAAGSRCPARPNRRGGREPNAPAAATNLSRTTSRPAAILRRRHAQAQGLPASRGGGGAECFSPAGHLSLRGPLFASSRLLDWIADVAWPVPARQRCVSEMSTRRWRTAAALAVPPTWITEGLALQGDCFFLVPVSLPRAARPRRGHPSDAGSVALKPSRLPRSDASERLTQILDISGGTVRRHPYISLPRPRRDELLRVLRASTCLVVTSPACPSND</sequence>
<evidence type="ECO:0000256" key="1">
    <source>
        <dbReference type="SAM" id="MobiDB-lite"/>
    </source>
</evidence>
<evidence type="ECO:0000313" key="3">
    <source>
        <dbReference type="Proteomes" id="UP001287286"/>
    </source>
</evidence>
<feature type="compositionally biased region" description="Basic residues" evidence="1">
    <location>
        <begin position="123"/>
        <end position="136"/>
    </location>
</feature>
<organism evidence="2 3">
    <name type="scientific">Purpureocillium lilacinum</name>
    <name type="common">Paecilomyces lilacinus</name>
    <dbReference type="NCBI Taxonomy" id="33203"/>
    <lineage>
        <taxon>Eukaryota</taxon>
        <taxon>Fungi</taxon>
        <taxon>Dikarya</taxon>
        <taxon>Ascomycota</taxon>
        <taxon>Pezizomycotina</taxon>
        <taxon>Sordariomycetes</taxon>
        <taxon>Hypocreomycetidae</taxon>
        <taxon>Hypocreales</taxon>
        <taxon>Ophiocordycipitaceae</taxon>
        <taxon>Purpureocillium</taxon>
    </lineage>
</organism>
<proteinExistence type="predicted"/>
<feature type="region of interest" description="Disordered" evidence="1">
    <location>
        <begin position="1"/>
        <end position="34"/>
    </location>
</feature>
<accession>A0ABR0BP33</accession>
<feature type="compositionally biased region" description="Low complexity" evidence="1">
    <location>
        <begin position="105"/>
        <end position="114"/>
    </location>
</feature>
<dbReference type="EMBL" id="JAWRVI010000052">
    <property type="protein sequence ID" value="KAK4084197.1"/>
    <property type="molecule type" value="Genomic_DNA"/>
</dbReference>
<reference evidence="2 3" key="1">
    <citation type="journal article" date="2024" name="Microbiol. Resour. Announc.">
        <title>Genome annotations for the ascomycete fungi Trichoderma harzianum, Trichoderma aggressivum, and Purpureocillium lilacinum.</title>
        <authorList>
            <person name="Beijen E.P.W."/>
            <person name="Ohm R.A."/>
        </authorList>
    </citation>
    <scope>NUCLEOTIDE SEQUENCE [LARGE SCALE GENOMIC DNA]</scope>
    <source>
        <strain evidence="2 3">CBS 150709</strain>
    </source>
</reference>
<feature type="region of interest" description="Disordered" evidence="1">
    <location>
        <begin position="207"/>
        <end position="245"/>
    </location>
</feature>
<dbReference type="Proteomes" id="UP001287286">
    <property type="component" value="Unassembled WGS sequence"/>
</dbReference>
<evidence type="ECO:0000313" key="2">
    <source>
        <dbReference type="EMBL" id="KAK4084197.1"/>
    </source>
</evidence>
<name>A0ABR0BP33_PURLI</name>
<keyword evidence="3" id="KW-1185">Reference proteome</keyword>
<feature type="region of interest" description="Disordered" evidence="1">
    <location>
        <begin position="352"/>
        <end position="375"/>
    </location>
</feature>
<comment type="caution">
    <text evidence="2">The sequence shown here is derived from an EMBL/GenBank/DDBJ whole genome shotgun (WGS) entry which is preliminary data.</text>
</comment>
<feature type="region of interest" description="Disordered" evidence="1">
    <location>
        <begin position="76"/>
        <end position="144"/>
    </location>
</feature>
<protein>
    <submittedName>
        <fullName evidence="2">Uncharacterized protein</fullName>
    </submittedName>
</protein>